<gene>
    <name evidence="9" type="ORF">ILEXP_LOCUS47743</name>
</gene>
<evidence type="ECO:0000256" key="7">
    <source>
        <dbReference type="SAM" id="MobiDB-lite"/>
    </source>
</evidence>
<dbReference type="InterPro" id="IPR000157">
    <property type="entry name" value="TIR_dom"/>
</dbReference>
<reference evidence="9 10" key="1">
    <citation type="submission" date="2024-02" db="EMBL/GenBank/DDBJ databases">
        <authorList>
            <person name="Vignale AGUSTIN F."/>
            <person name="Sosa J E."/>
            <person name="Modenutti C."/>
        </authorList>
    </citation>
    <scope>NUCLEOTIDE SEQUENCE [LARGE SCALE GENOMIC DNA]</scope>
</reference>
<dbReference type="PANTHER" id="PTHR11017:SF267">
    <property type="entry name" value="TMV RESISTANCE PROTEIN N-LIKE"/>
    <property type="match status" value="1"/>
</dbReference>
<keyword evidence="5" id="KW-0520">NAD</keyword>
<dbReference type="PRINTS" id="PR00364">
    <property type="entry name" value="DISEASERSIST"/>
</dbReference>
<dbReference type="Pfam" id="PF00931">
    <property type="entry name" value="NB-ARC"/>
    <property type="match status" value="1"/>
</dbReference>
<dbReference type="GO" id="GO:0061809">
    <property type="term" value="F:NAD+ nucleosidase activity, cyclic ADP-ribose generating"/>
    <property type="evidence" value="ECO:0007669"/>
    <property type="project" value="UniProtKB-EC"/>
</dbReference>
<dbReference type="Gene3D" id="3.80.10.10">
    <property type="entry name" value="Ribonuclease Inhibitor"/>
    <property type="match status" value="2"/>
</dbReference>
<dbReference type="PROSITE" id="PS51450">
    <property type="entry name" value="LRR"/>
    <property type="match status" value="1"/>
</dbReference>
<dbReference type="Pfam" id="PF23282">
    <property type="entry name" value="WHD_ROQ1"/>
    <property type="match status" value="1"/>
</dbReference>
<sequence>MAAATTQEEEEPSSSNSRYTYHVFLSFRGKNTRKTFTDHLYTALVSSGIRTFRDDDELERGEDIKSVLQKSIQESRMSIIVFSKDYSSSRWCLDELVMILQCKRVFGHMILPVFYDVDPSEVKKQSGSFAEAFDRDEEGFEAEKDLRRKKEWMEKVEEWKAALSEVSDLEDRMVLQNQPDGLEAKFIREIVKVVGRKLNRIILRVAPYPIGIDSRVEGINLWLQDGSTNVGILAIYGIGGIGKSTIAKSVYNLNFDKFDGSSFLANIREASGQPNGLIRLQRQLISDILKKKIKKIYNIDEGIMKIKEAVSCKRILLVLDDVDDLDQLNAVLGMRGWFYPRSKIIITTRHEQLLKAHEVFRMDKVKALDAKESLQLFSWHCFGQDHPSEDYTDLSRNVVYHCQGNPLALQVLGSSLSGRNLVIWESALMKLKAIPDHQILKILRISYDSLPDNHDKNVFLDIACFFVGKDKDYVVMILDCDFFPIVGIQNLMDRCLLTIDNKNKLRMHQLLQDMGREIIRQESPQKPGKRSRVWHHKDSFNLLKEKTGTETIKGLTLDVRMSKEVRYTGTLFNVKVAKRRSSEETVDKLLLADPGYSEKRRRLNFSKHSINANSKSSSDEDLETDAFTGMPKLRIVQLSYVQLTGCYENFPKKLRLLYWRGFPLKSIPNDFPLESLVALDMRNSSLRQVWNGTKVLGLLKILNLSHSHGLSRSPDFSGLPNLNILVLKDCIRLVDVHESVGNLKRLVSLNLTGCKNLRQLPKEIGRLKSLEKLNISGCSKLTKLPMELVEMESLTMFHADGIAIGQLVFPSSEVKSWCADFWYWVSKARKWPQSFNFSLASLSRSLVSLSLANCNLSDDSIPINISSLSLLQYLNLSENPICSLPESIKDLLMLKELWLDSCTSLQSLPELPLSLVELKVIDCTSLERITNLPNLLKSLFLDIFGCKKLVEVQGLFKLEPLGNFHSEFIKNLGFLNLDSIGNTEVELYNKLTETRKTGPVQGLYEIGIFTTYLPGSEVPGWFNDKSTESSMSFNVPSHPNTRVRGLNICIVYARSANRRYRYWGEGKFGSWYAYYVKVYNRTKGLKLVYSPTFIGIPGPDEDMRSLSHWKLGNHLEVGDEVSVSVVGWSYTFLMKELGISLVYDEREGEKLIGGNSEENKQIIRHDPNYNFHHSSIDRDFSAYHFRAQEYFLSNPNYLMLRAGSSDALQRRAVLYEHLFEDSVRTTGSTQEEGGGEDDESSSDFPETSYEEVEEEVEELLAASASEWWH</sequence>
<dbReference type="InterPro" id="IPR044974">
    <property type="entry name" value="Disease_R_plants"/>
</dbReference>
<proteinExistence type="predicted"/>
<dbReference type="EC" id="3.2.2.6" evidence="1"/>
<dbReference type="InterPro" id="IPR042197">
    <property type="entry name" value="Apaf_helical"/>
</dbReference>
<dbReference type="SUPFAM" id="SSF52058">
    <property type="entry name" value="L domain-like"/>
    <property type="match status" value="1"/>
</dbReference>
<protein>
    <recommendedName>
        <fullName evidence="1">ADP-ribosyl cyclase/cyclic ADP-ribose hydrolase</fullName>
        <ecNumber evidence="1">3.2.2.6</ecNumber>
    </recommendedName>
</protein>
<dbReference type="SUPFAM" id="SSF52540">
    <property type="entry name" value="P-loop containing nucleoside triphosphate hydrolases"/>
    <property type="match status" value="1"/>
</dbReference>
<dbReference type="InterPro" id="IPR045344">
    <property type="entry name" value="C-JID"/>
</dbReference>
<dbReference type="InterPro" id="IPR032675">
    <property type="entry name" value="LRR_dom_sf"/>
</dbReference>
<dbReference type="Gene3D" id="3.40.50.10140">
    <property type="entry name" value="Toll/interleukin-1 receptor homology (TIR) domain"/>
    <property type="match status" value="1"/>
</dbReference>
<evidence type="ECO:0000256" key="5">
    <source>
        <dbReference type="ARBA" id="ARBA00023027"/>
    </source>
</evidence>
<evidence type="ECO:0000256" key="2">
    <source>
        <dbReference type="ARBA" id="ARBA00022614"/>
    </source>
</evidence>
<evidence type="ECO:0000256" key="3">
    <source>
        <dbReference type="ARBA" id="ARBA00022737"/>
    </source>
</evidence>
<dbReference type="InterPro" id="IPR027417">
    <property type="entry name" value="P-loop_NTPase"/>
</dbReference>
<dbReference type="SMART" id="SM00255">
    <property type="entry name" value="TIR"/>
    <property type="match status" value="1"/>
</dbReference>
<dbReference type="Gene3D" id="1.10.8.430">
    <property type="entry name" value="Helical domain of apoptotic protease-activating factors"/>
    <property type="match status" value="1"/>
</dbReference>
<evidence type="ECO:0000256" key="6">
    <source>
        <dbReference type="ARBA" id="ARBA00047304"/>
    </source>
</evidence>
<dbReference type="Gene3D" id="3.40.50.300">
    <property type="entry name" value="P-loop containing nucleotide triphosphate hydrolases"/>
    <property type="match status" value="1"/>
</dbReference>
<dbReference type="SUPFAM" id="SSF52200">
    <property type="entry name" value="Toll/Interleukin receptor TIR domain"/>
    <property type="match status" value="1"/>
</dbReference>
<evidence type="ECO:0000259" key="8">
    <source>
        <dbReference type="PROSITE" id="PS50104"/>
    </source>
</evidence>
<dbReference type="FunFam" id="3.40.50.10140:FF:000007">
    <property type="entry name" value="Disease resistance protein (TIR-NBS-LRR class)"/>
    <property type="match status" value="1"/>
</dbReference>
<keyword evidence="2" id="KW-0433">Leucine-rich repeat</keyword>
<keyword evidence="10" id="KW-1185">Reference proteome</keyword>
<feature type="region of interest" description="Disordered" evidence="7">
    <location>
        <begin position="1224"/>
        <end position="1255"/>
    </location>
</feature>
<accession>A0ABC8UC18</accession>
<dbReference type="PANTHER" id="PTHR11017">
    <property type="entry name" value="LEUCINE-RICH REPEAT-CONTAINING PROTEIN"/>
    <property type="match status" value="1"/>
</dbReference>
<evidence type="ECO:0000256" key="4">
    <source>
        <dbReference type="ARBA" id="ARBA00022801"/>
    </source>
</evidence>
<dbReference type="Proteomes" id="UP001642360">
    <property type="component" value="Unassembled WGS sequence"/>
</dbReference>
<comment type="caution">
    <text evidence="9">The sequence shown here is derived from an EMBL/GenBank/DDBJ whole genome shotgun (WGS) entry which is preliminary data.</text>
</comment>
<dbReference type="Pfam" id="PF01582">
    <property type="entry name" value="TIR"/>
    <property type="match status" value="1"/>
</dbReference>
<dbReference type="GO" id="GO:0006950">
    <property type="term" value="P:response to stress"/>
    <property type="evidence" value="ECO:0007669"/>
    <property type="project" value="UniProtKB-ARBA"/>
</dbReference>
<dbReference type="EMBL" id="CAUOFW020007168">
    <property type="protein sequence ID" value="CAK9177824.1"/>
    <property type="molecule type" value="Genomic_DNA"/>
</dbReference>
<evidence type="ECO:0000256" key="1">
    <source>
        <dbReference type="ARBA" id="ARBA00011982"/>
    </source>
</evidence>
<feature type="domain" description="TIR" evidence="8">
    <location>
        <begin position="19"/>
        <end position="167"/>
    </location>
</feature>
<keyword evidence="4" id="KW-0378">Hydrolase</keyword>
<dbReference type="AlphaFoldDB" id="A0ABC8UC18"/>
<name>A0ABC8UC18_9AQUA</name>
<dbReference type="InterPro" id="IPR002182">
    <property type="entry name" value="NB-ARC"/>
</dbReference>
<dbReference type="InterPro" id="IPR035897">
    <property type="entry name" value="Toll_tir_struct_dom_sf"/>
</dbReference>
<dbReference type="Pfam" id="PF20160">
    <property type="entry name" value="C-JID"/>
    <property type="match status" value="1"/>
</dbReference>
<dbReference type="InterPro" id="IPR058192">
    <property type="entry name" value="WHD_ROQ1-like"/>
</dbReference>
<keyword evidence="3" id="KW-0677">Repeat</keyword>
<dbReference type="InterPro" id="IPR001611">
    <property type="entry name" value="Leu-rich_rpt"/>
</dbReference>
<comment type="catalytic activity">
    <reaction evidence="6">
        <text>NAD(+) + H2O = ADP-D-ribose + nicotinamide + H(+)</text>
        <dbReference type="Rhea" id="RHEA:16301"/>
        <dbReference type="ChEBI" id="CHEBI:15377"/>
        <dbReference type="ChEBI" id="CHEBI:15378"/>
        <dbReference type="ChEBI" id="CHEBI:17154"/>
        <dbReference type="ChEBI" id="CHEBI:57540"/>
        <dbReference type="ChEBI" id="CHEBI:57967"/>
        <dbReference type="EC" id="3.2.2.6"/>
    </reaction>
    <physiologicalReaction direction="left-to-right" evidence="6">
        <dbReference type="Rhea" id="RHEA:16302"/>
    </physiologicalReaction>
</comment>
<evidence type="ECO:0000313" key="10">
    <source>
        <dbReference type="Proteomes" id="UP001642360"/>
    </source>
</evidence>
<organism evidence="9 10">
    <name type="scientific">Ilex paraguariensis</name>
    <name type="common">yerba mate</name>
    <dbReference type="NCBI Taxonomy" id="185542"/>
    <lineage>
        <taxon>Eukaryota</taxon>
        <taxon>Viridiplantae</taxon>
        <taxon>Streptophyta</taxon>
        <taxon>Embryophyta</taxon>
        <taxon>Tracheophyta</taxon>
        <taxon>Spermatophyta</taxon>
        <taxon>Magnoliopsida</taxon>
        <taxon>eudicotyledons</taxon>
        <taxon>Gunneridae</taxon>
        <taxon>Pentapetalae</taxon>
        <taxon>asterids</taxon>
        <taxon>campanulids</taxon>
        <taxon>Aquifoliales</taxon>
        <taxon>Aquifoliaceae</taxon>
        <taxon>Ilex</taxon>
    </lineage>
</organism>
<evidence type="ECO:0000313" key="9">
    <source>
        <dbReference type="EMBL" id="CAK9177824.1"/>
    </source>
</evidence>
<dbReference type="PROSITE" id="PS50104">
    <property type="entry name" value="TIR"/>
    <property type="match status" value="1"/>
</dbReference>